<accession>A0A6I4YJY5</accession>
<name>A0A6I4YJY5_9DEIO</name>
<reference evidence="1 2" key="1">
    <citation type="submission" date="2019-11" db="EMBL/GenBank/DDBJ databases">
        <title>Genome sequence of Deinococcus xianganensis Y35, AI-2 producing algicidal bacterium, isolated from lake water.</title>
        <authorList>
            <person name="Li Y."/>
        </authorList>
    </citation>
    <scope>NUCLEOTIDE SEQUENCE [LARGE SCALE GENOMIC DNA]</scope>
    <source>
        <strain evidence="1 2">Y35</strain>
    </source>
</reference>
<proteinExistence type="predicted"/>
<dbReference type="Proteomes" id="UP000430519">
    <property type="component" value="Unassembled WGS sequence"/>
</dbReference>
<gene>
    <name evidence="1" type="ORF">GLX28_11560</name>
</gene>
<dbReference type="AlphaFoldDB" id="A0A6I4YJY5"/>
<protein>
    <submittedName>
        <fullName evidence="1">Uncharacterized protein</fullName>
    </submittedName>
</protein>
<sequence>MRNAARTTQPALDVTDAAIRTAVMFMPPGRARTARPAEGAQAVRYWRIVLPFKLSLVDDPTRSTPQRPGAAPAP</sequence>
<organism evidence="1 2">
    <name type="scientific">Deinococcus xianganensis</name>
    <dbReference type="NCBI Taxonomy" id="1507289"/>
    <lineage>
        <taxon>Bacteria</taxon>
        <taxon>Thermotogati</taxon>
        <taxon>Deinococcota</taxon>
        <taxon>Deinococci</taxon>
        <taxon>Deinococcales</taxon>
        <taxon>Deinococcaceae</taxon>
        <taxon>Deinococcus</taxon>
    </lineage>
</organism>
<evidence type="ECO:0000313" key="2">
    <source>
        <dbReference type="Proteomes" id="UP000430519"/>
    </source>
</evidence>
<keyword evidence="2" id="KW-1185">Reference proteome</keyword>
<dbReference type="RefSeq" id="WP_160979635.1">
    <property type="nucleotide sequence ID" value="NZ_WVHK01000040.1"/>
</dbReference>
<evidence type="ECO:0000313" key="1">
    <source>
        <dbReference type="EMBL" id="MXV20271.1"/>
    </source>
</evidence>
<comment type="caution">
    <text evidence="1">The sequence shown here is derived from an EMBL/GenBank/DDBJ whole genome shotgun (WGS) entry which is preliminary data.</text>
</comment>
<dbReference type="EMBL" id="WVHK01000040">
    <property type="protein sequence ID" value="MXV20271.1"/>
    <property type="molecule type" value="Genomic_DNA"/>
</dbReference>